<accession>A0A167RNL9</accession>
<evidence type="ECO:0000313" key="1">
    <source>
        <dbReference type="EMBL" id="ANB50925.1"/>
    </source>
</evidence>
<keyword evidence="2" id="KW-1185">Reference proteome</keyword>
<protein>
    <submittedName>
        <fullName evidence="1">Uncharacterized protein</fullName>
    </submittedName>
</protein>
<evidence type="ECO:0000313" key="2">
    <source>
        <dbReference type="Proteomes" id="UP000241365"/>
    </source>
</evidence>
<dbReference type="Proteomes" id="UP000241365">
    <property type="component" value="Segment"/>
</dbReference>
<organism evidence="1 2">
    <name type="scientific">Powai lake megavirus</name>
    <dbReference type="NCBI Taxonomy" id="1842663"/>
    <lineage>
        <taxon>Viruses</taxon>
        <taxon>Varidnaviria</taxon>
        <taxon>Bamfordvirae</taxon>
        <taxon>Nucleocytoviricota</taxon>
        <taxon>Megaviricetes</taxon>
        <taxon>Imitervirales</taxon>
        <taxon>Mimiviridae</taxon>
        <taxon>Megamimivirinae</taxon>
        <taxon>Megavirus</taxon>
        <taxon>Megavirus powaiense</taxon>
    </lineage>
</organism>
<sequence>MPLYILEINQNRHVYKTKNITILYQYIIDHINDFYDLFYNMLYTDSLLRFRLPELYRETPTIPFIRSKWHKIKDLIKNRLKDVDAETFFSEIDGADYEGKSPDTEVEIKFNEIRKIEKII</sequence>
<reference evidence="1 2" key="1">
    <citation type="journal article" date="2016" name="Genome Announc.">
        <title>Complete Genome Sequence of a New Megavirus Family Member Isolated from an Inland Water Lake for the First Time in India.</title>
        <authorList>
            <person name="Chatterjee A."/>
            <person name="Ali F."/>
            <person name="Bange D."/>
            <person name="Kondabagil K."/>
        </authorList>
    </citation>
    <scope>NUCLEOTIDE SEQUENCE [LARGE SCALE GENOMIC DNA]</scope>
    <source>
        <strain evidence="1">1</strain>
    </source>
</reference>
<name>A0A167RNL9_9VIRU</name>
<dbReference type="EMBL" id="KU877344">
    <property type="protein sequence ID" value="ANB50925.1"/>
    <property type="molecule type" value="Genomic_DNA"/>
</dbReference>
<dbReference type="RefSeq" id="YP_010776676.1">
    <property type="nucleotide sequence ID" value="NC_075034.1"/>
</dbReference>
<dbReference type="KEGG" id="vg:80513287"/>
<proteinExistence type="predicted"/>
<dbReference type="GeneID" id="80513287"/>